<keyword evidence="5" id="KW-1185">Reference proteome</keyword>
<dbReference type="Pfam" id="PF01520">
    <property type="entry name" value="Amidase_3"/>
    <property type="match status" value="1"/>
</dbReference>
<dbReference type="OrthoDB" id="9772024at2"/>
<dbReference type="PANTHER" id="PTHR30404:SF0">
    <property type="entry name" value="N-ACETYLMURAMOYL-L-ALANINE AMIDASE AMIC"/>
    <property type="match status" value="1"/>
</dbReference>
<dbReference type="CDD" id="cd02696">
    <property type="entry name" value="MurNAc-LAA"/>
    <property type="match status" value="1"/>
</dbReference>
<dbReference type="GeneID" id="93485621"/>
<reference evidence="4 5" key="1">
    <citation type="submission" date="2020-08" db="EMBL/GenBank/DDBJ databases">
        <title>Genomic Encyclopedia of Type Strains, Phase IV (KMG-IV): sequencing the most valuable type-strain genomes for metagenomic binning, comparative biology and taxonomic classification.</title>
        <authorList>
            <person name="Goeker M."/>
        </authorList>
    </citation>
    <scope>NUCLEOTIDE SEQUENCE [LARGE SCALE GENOMIC DNA]</scope>
    <source>
        <strain evidence="4 5">DSM 21255</strain>
    </source>
</reference>
<evidence type="ECO:0000313" key="5">
    <source>
        <dbReference type="Proteomes" id="UP000591941"/>
    </source>
</evidence>
<dbReference type="Proteomes" id="UP000591941">
    <property type="component" value="Unassembled WGS sequence"/>
</dbReference>
<dbReference type="EMBL" id="JACHHI010000001">
    <property type="protein sequence ID" value="MBB6477309.1"/>
    <property type="molecule type" value="Genomic_DNA"/>
</dbReference>
<dbReference type="SMART" id="SM00646">
    <property type="entry name" value="Ami_3"/>
    <property type="match status" value="1"/>
</dbReference>
<organism evidence="4 5">
    <name type="scientific">Negativicoccus succinicivorans</name>
    <dbReference type="NCBI Taxonomy" id="620903"/>
    <lineage>
        <taxon>Bacteria</taxon>
        <taxon>Bacillati</taxon>
        <taxon>Bacillota</taxon>
        <taxon>Negativicutes</taxon>
        <taxon>Veillonellales</taxon>
        <taxon>Veillonellaceae</taxon>
        <taxon>Negativicoccus</taxon>
    </lineage>
</organism>
<comment type="caution">
    <text evidence="4">The sequence shown here is derived from an EMBL/GenBank/DDBJ whole genome shotgun (WGS) entry which is preliminary data.</text>
</comment>
<protein>
    <submittedName>
        <fullName evidence="4">N-acetylmuramoyl-L-alanine amidase</fullName>
        <ecNumber evidence="4">3.5.1.28</ecNumber>
    </submittedName>
</protein>
<dbReference type="GO" id="GO:0030288">
    <property type="term" value="C:outer membrane-bounded periplasmic space"/>
    <property type="evidence" value="ECO:0007669"/>
    <property type="project" value="TreeGrafter"/>
</dbReference>
<dbReference type="EC" id="3.5.1.28" evidence="4"/>
<keyword evidence="2" id="KW-0732">Signal</keyword>
<dbReference type="GO" id="GO:0009253">
    <property type="term" value="P:peptidoglycan catabolic process"/>
    <property type="evidence" value="ECO:0007669"/>
    <property type="project" value="InterPro"/>
</dbReference>
<keyword evidence="1 4" id="KW-0378">Hydrolase</keyword>
<evidence type="ECO:0000259" key="3">
    <source>
        <dbReference type="SMART" id="SM00646"/>
    </source>
</evidence>
<feature type="signal peptide" evidence="2">
    <location>
        <begin position="1"/>
        <end position="23"/>
    </location>
</feature>
<accession>A0A841R2K4</accession>
<dbReference type="GO" id="GO:0008745">
    <property type="term" value="F:N-acetylmuramoyl-L-alanine amidase activity"/>
    <property type="evidence" value="ECO:0007669"/>
    <property type="project" value="UniProtKB-EC"/>
</dbReference>
<gene>
    <name evidence="4" type="ORF">HNR45_000331</name>
</gene>
<evidence type="ECO:0000313" key="4">
    <source>
        <dbReference type="EMBL" id="MBB6477309.1"/>
    </source>
</evidence>
<dbReference type="Gene3D" id="3.40.630.40">
    <property type="entry name" value="Zn-dependent exopeptidases"/>
    <property type="match status" value="1"/>
</dbReference>
<sequence>MRKLILFCFFCTLLFSQTVPSFAAHVEALRWVTRNDAHVPFVRVVMDVDRLPSIDAQLSKDGKDLKVTLAKTDGNKIVGKYTLNPTMVSKLNVSRENDDTVLYFRFPQALSKNSVKVFPLKRDKKHNKPYRVVIDIPQYVPVPTFKTTAGLKGKTIVIDPGHGGTDVGAIGEGDVYEKNITLPIAIYLKPMLEEKGAKVYLTRETDRDVARPHANGDEELQARVDVAEAHAADAFISIHIDSFVRPDIDGMTAYYCSGSLYGQLLAESLHEANLAEVDFGDRGVRTANFYVLCNSSMPSTLLELGFISNPRERAELQKPNVQKALAKSIVDGLETYFKRAEEHSR</sequence>
<dbReference type="RefSeq" id="WP_159821789.1">
    <property type="nucleotide sequence ID" value="NZ_CAURBC010000001.1"/>
</dbReference>
<dbReference type="PANTHER" id="PTHR30404">
    <property type="entry name" value="N-ACETYLMURAMOYL-L-ALANINE AMIDASE"/>
    <property type="match status" value="1"/>
</dbReference>
<evidence type="ECO:0000256" key="2">
    <source>
        <dbReference type="SAM" id="SignalP"/>
    </source>
</evidence>
<dbReference type="AlphaFoldDB" id="A0A841R2K4"/>
<evidence type="ECO:0000256" key="1">
    <source>
        <dbReference type="ARBA" id="ARBA00022801"/>
    </source>
</evidence>
<feature type="domain" description="MurNAc-LAA" evidence="3">
    <location>
        <begin position="224"/>
        <end position="334"/>
    </location>
</feature>
<name>A0A841R2K4_9FIRM</name>
<dbReference type="InterPro" id="IPR050695">
    <property type="entry name" value="N-acetylmuramoyl_amidase_3"/>
</dbReference>
<dbReference type="InterPro" id="IPR002508">
    <property type="entry name" value="MurNAc-LAA_cat"/>
</dbReference>
<proteinExistence type="predicted"/>
<feature type="chain" id="PRO_5033023221" evidence="2">
    <location>
        <begin position="24"/>
        <end position="345"/>
    </location>
</feature>
<dbReference type="SUPFAM" id="SSF53187">
    <property type="entry name" value="Zn-dependent exopeptidases"/>
    <property type="match status" value="1"/>
</dbReference>